<comment type="cofactor">
    <cofactor evidence="1">
        <name>Mg(2+)</name>
        <dbReference type="ChEBI" id="CHEBI:18420"/>
    </cofactor>
</comment>
<keyword evidence="4" id="KW-0548">Nucleotidyltransferase</keyword>
<dbReference type="Gene3D" id="3.30.460.10">
    <property type="entry name" value="Beta Polymerase, domain 2"/>
    <property type="match status" value="1"/>
</dbReference>
<evidence type="ECO:0000256" key="4">
    <source>
        <dbReference type="ARBA" id="ARBA00022695"/>
    </source>
</evidence>
<reference evidence="11 12" key="1">
    <citation type="submission" date="2020-02" db="EMBL/GenBank/DDBJ databases">
        <authorList>
            <person name="Li X.-J."/>
            <person name="Han X.-M."/>
        </authorList>
    </citation>
    <scope>NUCLEOTIDE SEQUENCE [LARGE SCALE GENOMIC DNA]</scope>
    <source>
        <strain evidence="11 12">CCTCC AB 2017055</strain>
    </source>
</reference>
<dbReference type="AlphaFoldDB" id="A0A6L9SEB6"/>
<dbReference type="Proteomes" id="UP000475214">
    <property type="component" value="Unassembled WGS sequence"/>
</dbReference>
<dbReference type="SUPFAM" id="SSF81301">
    <property type="entry name" value="Nucleotidyltransferase"/>
    <property type="match status" value="1"/>
</dbReference>
<accession>A0A6L9SEB6</accession>
<keyword evidence="7" id="KW-0067">ATP-binding</keyword>
<dbReference type="CDD" id="cd05403">
    <property type="entry name" value="NT_KNTase_like"/>
    <property type="match status" value="1"/>
</dbReference>
<sequence>MVIKSRTRALRRTLDVHSDEVRSVLRRYGASNPRLFGSVARGEATTDSDIDLLVDLDPGMGNTLLRIAGLSEELSQLLGVRVDVVSDEFLLEGVSQAARAEAVAL</sequence>
<keyword evidence="6" id="KW-0547">Nucleotide-binding</keyword>
<keyword evidence="2" id="KW-1277">Toxin-antitoxin system</keyword>
<dbReference type="Pfam" id="PF01909">
    <property type="entry name" value="NTP_transf_2"/>
    <property type="match status" value="1"/>
</dbReference>
<dbReference type="GO" id="GO:0005524">
    <property type="term" value="F:ATP binding"/>
    <property type="evidence" value="ECO:0007669"/>
    <property type="project" value="UniProtKB-KW"/>
</dbReference>
<dbReference type="PANTHER" id="PTHR33571:SF12">
    <property type="entry name" value="BSL3053 PROTEIN"/>
    <property type="match status" value="1"/>
</dbReference>
<keyword evidence="3 11" id="KW-0808">Transferase</keyword>
<dbReference type="InterPro" id="IPR002934">
    <property type="entry name" value="Polymerase_NTP_transf_dom"/>
</dbReference>
<proteinExistence type="inferred from homology"/>
<evidence type="ECO:0000313" key="12">
    <source>
        <dbReference type="Proteomes" id="UP000475214"/>
    </source>
</evidence>
<gene>
    <name evidence="11" type="ORF">G1H10_24990</name>
</gene>
<dbReference type="InterPro" id="IPR043519">
    <property type="entry name" value="NT_sf"/>
</dbReference>
<feature type="domain" description="Polymerase nucleotidyl transferase" evidence="10">
    <location>
        <begin position="34"/>
        <end position="85"/>
    </location>
</feature>
<name>A0A6L9SEB6_9ACTN</name>
<dbReference type="InterPro" id="IPR052038">
    <property type="entry name" value="Type-VII_TA_antitoxin"/>
</dbReference>
<evidence type="ECO:0000256" key="1">
    <source>
        <dbReference type="ARBA" id="ARBA00001946"/>
    </source>
</evidence>
<evidence type="ECO:0000313" key="11">
    <source>
        <dbReference type="EMBL" id="NEE03427.1"/>
    </source>
</evidence>
<keyword evidence="12" id="KW-1185">Reference proteome</keyword>
<evidence type="ECO:0000256" key="9">
    <source>
        <dbReference type="ARBA" id="ARBA00038276"/>
    </source>
</evidence>
<comment type="similarity">
    <text evidence="9">Belongs to the MntA antitoxin family.</text>
</comment>
<evidence type="ECO:0000256" key="2">
    <source>
        <dbReference type="ARBA" id="ARBA00022649"/>
    </source>
</evidence>
<keyword evidence="5" id="KW-0479">Metal-binding</keyword>
<keyword evidence="8" id="KW-0460">Magnesium</keyword>
<organism evidence="11 12">
    <name type="scientific">Phytoactinopolyspora halotolerans</name>
    <dbReference type="NCBI Taxonomy" id="1981512"/>
    <lineage>
        <taxon>Bacteria</taxon>
        <taxon>Bacillati</taxon>
        <taxon>Actinomycetota</taxon>
        <taxon>Actinomycetes</taxon>
        <taxon>Jiangellales</taxon>
        <taxon>Jiangellaceae</taxon>
        <taxon>Phytoactinopolyspora</taxon>
    </lineage>
</organism>
<evidence type="ECO:0000256" key="8">
    <source>
        <dbReference type="ARBA" id="ARBA00022842"/>
    </source>
</evidence>
<protein>
    <submittedName>
        <fullName evidence="11">Nucleotidyltransferase</fullName>
    </submittedName>
</protein>
<evidence type="ECO:0000256" key="5">
    <source>
        <dbReference type="ARBA" id="ARBA00022723"/>
    </source>
</evidence>
<evidence type="ECO:0000256" key="6">
    <source>
        <dbReference type="ARBA" id="ARBA00022741"/>
    </source>
</evidence>
<evidence type="ECO:0000256" key="3">
    <source>
        <dbReference type="ARBA" id="ARBA00022679"/>
    </source>
</evidence>
<dbReference type="GO" id="GO:0016779">
    <property type="term" value="F:nucleotidyltransferase activity"/>
    <property type="evidence" value="ECO:0007669"/>
    <property type="project" value="UniProtKB-KW"/>
</dbReference>
<dbReference type="GO" id="GO:0046872">
    <property type="term" value="F:metal ion binding"/>
    <property type="evidence" value="ECO:0007669"/>
    <property type="project" value="UniProtKB-KW"/>
</dbReference>
<evidence type="ECO:0000259" key="10">
    <source>
        <dbReference type="Pfam" id="PF01909"/>
    </source>
</evidence>
<comment type="caution">
    <text evidence="11">The sequence shown here is derived from an EMBL/GenBank/DDBJ whole genome shotgun (WGS) entry which is preliminary data.</text>
</comment>
<dbReference type="EMBL" id="JAAGOA010000022">
    <property type="protein sequence ID" value="NEE03427.1"/>
    <property type="molecule type" value="Genomic_DNA"/>
</dbReference>
<dbReference type="PANTHER" id="PTHR33571">
    <property type="entry name" value="SSL8005 PROTEIN"/>
    <property type="match status" value="1"/>
</dbReference>
<evidence type="ECO:0000256" key="7">
    <source>
        <dbReference type="ARBA" id="ARBA00022840"/>
    </source>
</evidence>